<feature type="domain" description="Inverse autotransporter beta-domain" evidence="2">
    <location>
        <begin position="48"/>
        <end position="329"/>
    </location>
</feature>
<dbReference type="Pfam" id="PF11924">
    <property type="entry name" value="IAT_beta"/>
    <property type="match status" value="1"/>
</dbReference>
<comment type="caution">
    <text evidence="3">The sequence shown here is derived from an EMBL/GenBank/DDBJ whole genome shotgun (WGS) entry which is preliminary data.</text>
</comment>
<dbReference type="AlphaFoldDB" id="A0A2K0JIN9"/>
<dbReference type="STRING" id="523831.SEHO0A_01628"/>
<name>A0A2K0JIN9_SALHO</name>
<dbReference type="InterPro" id="IPR038177">
    <property type="entry name" value="IAT_beta_sf"/>
</dbReference>
<protein>
    <submittedName>
        <fullName evidence="3">Two-partner secretion translocator ZirT</fullName>
    </submittedName>
</protein>
<dbReference type="GO" id="GO:0009279">
    <property type="term" value="C:cell outer membrane"/>
    <property type="evidence" value="ECO:0007669"/>
    <property type="project" value="TreeGrafter"/>
</dbReference>
<dbReference type="Gene3D" id="2.40.160.160">
    <property type="entry name" value="Inverse autotransporter, beta-domain"/>
    <property type="match status" value="1"/>
</dbReference>
<dbReference type="PANTHER" id="PTHR39576:SF2">
    <property type="entry name" value="ATTACHING AND EFFACING PROTEIN HOMOLOG-RELATED"/>
    <property type="match status" value="1"/>
</dbReference>
<organism evidence="3 4">
    <name type="scientific">Salmonella enterica subsp. houtenae serovar 50:g,z51:-</name>
    <dbReference type="NCBI Taxonomy" id="1173947"/>
    <lineage>
        <taxon>Bacteria</taxon>
        <taxon>Pseudomonadati</taxon>
        <taxon>Pseudomonadota</taxon>
        <taxon>Gammaproteobacteria</taxon>
        <taxon>Enterobacterales</taxon>
        <taxon>Enterobacteriaceae</taxon>
        <taxon>Salmonella</taxon>
    </lineage>
</organism>
<dbReference type="PANTHER" id="PTHR39576">
    <property type="entry name" value="ATTACHING AND EFFACING PROTEIN HOMOLOG-RELATED-RELATED"/>
    <property type="match status" value="1"/>
</dbReference>
<dbReference type="EMBL" id="JWSP02000004">
    <property type="protein sequence ID" value="PNO35136.1"/>
    <property type="molecule type" value="Genomic_DNA"/>
</dbReference>
<comment type="similarity">
    <text evidence="1">Belongs to the intimin/invasin family.</text>
</comment>
<dbReference type="Gene3D" id="2.60.40.2700">
    <property type="match status" value="1"/>
</dbReference>
<dbReference type="InterPro" id="IPR003535">
    <property type="entry name" value="Intimin/invasin_bac"/>
</dbReference>
<accession>A0A2K0JIN9</accession>
<gene>
    <name evidence="3" type="ORF">RK55_019440</name>
</gene>
<dbReference type="PRINTS" id="PR01369">
    <property type="entry name" value="INTIMIN"/>
</dbReference>
<evidence type="ECO:0000313" key="3">
    <source>
        <dbReference type="EMBL" id="PNO35136.1"/>
    </source>
</evidence>
<dbReference type="InterPro" id="IPR051715">
    <property type="entry name" value="Intimin-Invasin_domain"/>
</dbReference>
<proteinExistence type="inferred from homology"/>
<evidence type="ECO:0000259" key="2">
    <source>
        <dbReference type="Pfam" id="PF11924"/>
    </source>
</evidence>
<reference evidence="4" key="1">
    <citation type="submission" date="2017-12" db="EMBL/GenBank/DDBJ databases">
        <title>FDA dAtabase for Regulatory Grade micrObial Sequences (FDA-ARGOS): Supporting development and validation of Infectious Disease Dx tests.</title>
        <authorList>
            <person name="Sichtig H."/>
            <person name="Tallon L."/>
            <person name="Sadzewicz L."/>
            <person name="Sengamalay N."/>
            <person name="Nagaraj S."/>
            <person name="Vavikolanu K."/>
            <person name="Aluvathingal J."/>
            <person name="Nadendla S."/>
            <person name="Pirone D.C."/>
            <person name="Hoffman M."/>
            <person name="Muruvanda T."/>
            <person name="Allard M."/>
            <person name="Evans P."/>
        </authorList>
    </citation>
    <scope>NUCLEOTIDE SEQUENCE [LARGE SCALE GENOMIC DNA]</scope>
    <source>
        <strain evidence="4">FDAARGOS_55</strain>
    </source>
</reference>
<dbReference type="InterPro" id="IPR024519">
    <property type="entry name" value="IAT_beta"/>
</dbReference>
<sequence length="668" mass="73696">MVFSKKPIAKYITWAIVASHISLPVIADNRSIVVANSDNEIQSWMAGTASSISPHLQKGTLEEYAKGKIEALPGQAANQLVNKGMKSAFPEIIFRGGVNLEDGAKYRSSEFDMFIPVRETTSSLLFGQLGFRDHDSSSFDGRTFVNVGVGYRQEVDGWLLGVNTFLDADIRYSHLRGGIGGEIYRDNLRFSGNYYFPLTGWETSEAHEFHDERPAYGFDLRTKGTLPAFPWFSGELTYEQYYGDKVDLLGNGTLSRNPRAAGAALIWNPIPLLEVRAGYRDAGNGGSQAEGGLRVNYSFGTPLHEQLDYRNVGAPSNTTNRRTFVDRNYDIVMAYREQASKIRITATPVSGLSGALVTLMATVDSRYPIEKIEWSGDAELMAGLQLQGSLSSALTLPQLPLTATDGQEYGLYLTVTDSRGTRVTSERIPVMVTQDEASFRSWINVINDDVQVEGGNFVISTPLPAGEEEKIIEWHYVRERSKEEWASLKPRNIKYQSDTPGLAFKSLGGAERDGHWVERVLVTHIGNDARSLKLHIAASGPDEKHPVKGVVLLQAQSGSIAQKVTSVEVLFTPGTDEVNGNITAPVVGTEMRARTLCINDTDCTDAFNYQWEISDEMKSWKSVPGATKATWLLPYSLNGESLQNKYIRVRIISDKENAESPNATSATN</sequence>
<dbReference type="FunFam" id="2.40.160.160:FF:000001">
    <property type="entry name" value="Intimin-like inverse autotransporter SinH"/>
    <property type="match status" value="1"/>
</dbReference>
<evidence type="ECO:0000313" key="4">
    <source>
        <dbReference type="Proteomes" id="UP000236163"/>
    </source>
</evidence>
<dbReference type="GO" id="GO:0007155">
    <property type="term" value="P:cell adhesion"/>
    <property type="evidence" value="ECO:0007669"/>
    <property type="project" value="InterPro"/>
</dbReference>
<evidence type="ECO:0000256" key="1">
    <source>
        <dbReference type="ARBA" id="ARBA00010116"/>
    </source>
</evidence>
<dbReference type="Proteomes" id="UP000236163">
    <property type="component" value="Unassembled WGS sequence"/>
</dbReference>